<dbReference type="PROSITE" id="PS51257">
    <property type="entry name" value="PROKAR_LIPOPROTEIN"/>
    <property type="match status" value="1"/>
</dbReference>
<dbReference type="RefSeq" id="WP_120104796.1">
    <property type="nucleotide sequence ID" value="NZ_CP028885.1"/>
</dbReference>
<sequence length="284" mass="30319">MRYVSIVSILVLVFVVGCKQYEFETEEDEIRVAEEAAGVAEAIAGEVSKLMGLGAEEMKALSQEDLEKLSGDAKNDSEKSEQEAKDGAFSSGVSTTVSKGFNSNGYKRSPLEERIKKTPALIKAVKDSAEKFEKAFKALVSAGYSGGASGTVSSKLEEAVKKLALLSKVSDIAHNGGGLENNDNNKKREEIKKELEGFAAANSGFKTSDCINGTSGPLTSVMQKCVNKLMGEEKKLFDEIEKALIKENTDQAQDKFSKALKSLSEAAKSLGEASRLVAILIASA</sequence>
<gene>
    <name evidence="2" type="ORF">DB313_05095</name>
</gene>
<evidence type="ECO:0000313" key="2">
    <source>
        <dbReference type="EMBL" id="AYE36876.1"/>
    </source>
</evidence>
<reference evidence="2 3" key="1">
    <citation type="journal article" date="2018" name="Infect. Genet. Evol.">
        <title>Genome-wide analysis of Borrelia turcica and 'Candidatus Borrelia tachyglossi' shows relapsing fever-like genomes with unique genomic links to Lyme disease Borrelia.</title>
        <authorList>
            <person name="Gofton A.W."/>
            <person name="Margos G."/>
            <person name="Fingerle V."/>
            <person name="Hepner S."/>
            <person name="Loh S.M."/>
            <person name="Ryan U."/>
            <person name="Irwin P."/>
            <person name="Oskam C.L."/>
        </authorList>
    </citation>
    <scope>NUCLEOTIDE SEQUENCE [LARGE SCALE GENOMIC DNA]</scope>
    <source>
        <strain evidence="2 3">IST7</strain>
        <plasmid evidence="2">lp129</plasmid>
    </source>
</reference>
<protein>
    <submittedName>
        <fullName evidence="2">Uncharacterized protein</fullName>
    </submittedName>
</protein>
<evidence type="ECO:0000313" key="3">
    <source>
        <dbReference type="Proteomes" id="UP000275571"/>
    </source>
</evidence>
<keyword evidence="2" id="KW-0614">Plasmid</keyword>
<keyword evidence="3" id="KW-1185">Reference proteome</keyword>
<dbReference type="OrthoDB" id="351322at2"/>
<proteinExistence type="predicted"/>
<name>A0A386PMW3_9SPIR</name>
<dbReference type="EMBL" id="CP028885">
    <property type="protein sequence ID" value="AYE36876.1"/>
    <property type="molecule type" value="Genomic_DNA"/>
</dbReference>
<accession>A0A386PMW3</accession>
<dbReference type="Proteomes" id="UP000275571">
    <property type="component" value="Plasmid lp129"/>
</dbReference>
<evidence type="ECO:0000256" key="1">
    <source>
        <dbReference type="SAM" id="MobiDB-lite"/>
    </source>
</evidence>
<feature type="region of interest" description="Disordered" evidence="1">
    <location>
        <begin position="68"/>
        <end position="92"/>
    </location>
</feature>
<dbReference type="KEGG" id="btur:DB313_05095"/>
<dbReference type="AlphaFoldDB" id="A0A386PMW3"/>
<geneLocation type="plasmid" evidence="2 3">
    <name>lp129</name>
</geneLocation>
<feature type="compositionally biased region" description="Basic and acidic residues" evidence="1">
    <location>
        <begin position="68"/>
        <end position="86"/>
    </location>
</feature>
<organism evidence="2 3">
    <name type="scientific">Borrelia turcica IST7</name>
    <dbReference type="NCBI Taxonomy" id="1104446"/>
    <lineage>
        <taxon>Bacteria</taxon>
        <taxon>Pseudomonadati</taxon>
        <taxon>Spirochaetota</taxon>
        <taxon>Spirochaetia</taxon>
        <taxon>Spirochaetales</taxon>
        <taxon>Borreliaceae</taxon>
        <taxon>Borrelia</taxon>
    </lineage>
</organism>